<gene>
    <name evidence="1" type="ORF">CGI_10001241</name>
</gene>
<protein>
    <submittedName>
        <fullName evidence="1">Uncharacterized protein</fullName>
    </submittedName>
</protein>
<dbReference type="AlphaFoldDB" id="K1QM73"/>
<sequence>MKRCTAGYEQVLKKLQGNTDKLANVLSHATDAIVVSARKFYEYHVSSNELDVVVKATTIDHEELPNERTKWGLKPQPSN</sequence>
<evidence type="ECO:0000313" key="1">
    <source>
        <dbReference type="EMBL" id="EKC29940.1"/>
    </source>
</evidence>
<name>K1QM73_MAGGI</name>
<reference evidence="1" key="1">
    <citation type="journal article" date="2012" name="Nature">
        <title>The oyster genome reveals stress adaptation and complexity of shell formation.</title>
        <authorList>
            <person name="Zhang G."/>
            <person name="Fang X."/>
            <person name="Guo X."/>
            <person name="Li L."/>
            <person name="Luo R."/>
            <person name="Xu F."/>
            <person name="Yang P."/>
            <person name="Zhang L."/>
            <person name="Wang X."/>
            <person name="Qi H."/>
            <person name="Xiong Z."/>
            <person name="Que H."/>
            <person name="Xie Y."/>
            <person name="Holland P.W."/>
            <person name="Paps J."/>
            <person name="Zhu Y."/>
            <person name="Wu F."/>
            <person name="Chen Y."/>
            <person name="Wang J."/>
            <person name="Peng C."/>
            <person name="Meng J."/>
            <person name="Yang L."/>
            <person name="Liu J."/>
            <person name="Wen B."/>
            <person name="Zhang N."/>
            <person name="Huang Z."/>
            <person name="Zhu Q."/>
            <person name="Feng Y."/>
            <person name="Mount A."/>
            <person name="Hedgecock D."/>
            <person name="Xu Z."/>
            <person name="Liu Y."/>
            <person name="Domazet-Loso T."/>
            <person name="Du Y."/>
            <person name="Sun X."/>
            <person name="Zhang S."/>
            <person name="Liu B."/>
            <person name="Cheng P."/>
            <person name="Jiang X."/>
            <person name="Li J."/>
            <person name="Fan D."/>
            <person name="Wang W."/>
            <person name="Fu W."/>
            <person name="Wang T."/>
            <person name="Wang B."/>
            <person name="Zhang J."/>
            <person name="Peng Z."/>
            <person name="Li Y."/>
            <person name="Li N."/>
            <person name="Wang J."/>
            <person name="Chen M."/>
            <person name="He Y."/>
            <person name="Tan F."/>
            <person name="Song X."/>
            <person name="Zheng Q."/>
            <person name="Huang R."/>
            <person name="Yang H."/>
            <person name="Du X."/>
            <person name="Chen L."/>
            <person name="Yang M."/>
            <person name="Gaffney P.M."/>
            <person name="Wang S."/>
            <person name="Luo L."/>
            <person name="She Z."/>
            <person name="Ming Y."/>
            <person name="Huang W."/>
            <person name="Zhang S."/>
            <person name="Huang B."/>
            <person name="Zhang Y."/>
            <person name="Qu T."/>
            <person name="Ni P."/>
            <person name="Miao G."/>
            <person name="Wang J."/>
            <person name="Wang Q."/>
            <person name="Steinberg C.E."/>
            <person name="Wang H."/>
            <person name="Li N."/>
            <person name="Qian L."/>
            <person name="Zhang G."/>
            <person name="Li Y."/>
            <person name="Yang H."/>
            <person name="Liu X."/>
            <person name="Wang J."/>
            <person name="Yin Y."/>
            <person name="Wang J."/>
        </authorList>
    </citation>
    <scope>NUCLEOTIDE SEQUENCE [LARGE SCALE GENOMIC DNA]</scope>
    <source>
        <strain evidence="1">05x7-T-G4-1.051#20</strain>
    </source>
</reference>
<accession>K1QM73</accession>
<dbReference type="EMBL" id="JH815675">
    <property type="protein sequence ID" value="EKC29940.1"/>
    <property type="molecule type" value="Genomic_DNA"/>
</dbReference>
<dbReference type="InParanoid" id="K1QM73"/>
<organism evidence="1">
    <name type="scientific">Magallana gigas</name>
    <name type="common">Pacific oyster</name>
    <name type="synonym">Crassostrea gigas</name>
    <dbReference type="NCBI Taxonomy" id="29159"/>
    <lineage>
        <taxon>Eukaryota</taxon>
        <taxon>Metazoa</taxon>
        <taxon>Spiralia</taxon>
        <taxon>Lophotrochozoa</taxon>
        <taxon>Mollusca</taxon>
        <taxon>Bivalvia</taxon>
        <taxon>Autobranchia</taxon>
        <taxon>Pteriomorphia</taxon>
        <taxon>Ostreida</taxon>
        <taxon>Ostreoidea</taxon>
        <taxon>Ostreidae</taxon>
        <taxon>Magallana</taxon>
    </lineage>
</organism>
<proteinExistence type="predicted"/>
<dbReference type="HOGENOM" id="CLU_2608320_0_0_1"/>